<dbReference type="SUPFAM" id="SSF51984">
    <property type="entry name" value="MurCD N-terminal domain"/>
    <property type="match status" value="1"/>
</dbReference>
<dbReference type="OMA" id="PAFETHN"/>
<evidence type="ECO:0000259" key="2">
    <source>
        <dbReference type="Pfam" id="PF08245"/>
    </source>
</evidence>
<dbReference type="InterPro" id="IPR050061">
    <property type="entry name" value="MurCDEF_pg_biosynth"/>
</dbReference>
<name>A0A5P1FNX7_ASPOF</name>
<dbReference type="GO" id="GO:0005524">
    <property type="term" value="F:ATP binding"/>
    <property type="evidence" value="ECO:0007669"/>
    <property type="project" value="InterPro"/>
</dbReference>
<dbReference type="PANTHER" id="PTHR43445:SF3">
    <property type="entry name" value="UDP-N-ACETYLMURAMATE--L-ALANINE LIGASE"/>
    <property type="match status" value="1"/>
</dbReference>
<dbReference type="Pfam" id="PF08245">
    <property type="entry name" value="Mur_ligase_M"/>
    <property type="match status" value="1"/>
</dbReference>
<dbReference type="Proteomes" id="UP000243459">
    <property type="component" value="Chromosome 2"/>
</dbReference>
<dbReference type="SUPFAM" id="SSF53623">
    <property type="entry name" value="MurD-like peptide ligases, catalytic domain"/>
    <property type="match status" value="1"/>
</dbReference>
<sequence length="299" mass="32651">MSSRSFLATASCYVPPISRSKLHEIGANRRLALQRKGGKRCIYCFCSFDGEILKREAEDGNREGNEKKKTEWIHFVGIGGSGISALAMLALKQGFEVSGSDIMWNNFMDELQKAGARIFVGHSTSNLESKTGSGLPNALVISSAIPLENNEVAYAKSAGIPIYKRDGWLRRITEHYNLIAVSGTHGKSTTAAMLSYVLSAMGDNLIAVVGANVPQFKEGNIIPGSGPNFVLEADEYDCCFLGLSPSVAVVTSVEWDHVDIFHDEEAVLDTFRKFLQKVKIGGHLIICGDRCIFFGEQIH</sequence>
<dbReference type="EMBL" id="CM007382">
    <property type="protein sequence ID" value="ONK78340.1"/>
    <property type="molecule type" value="Genomic_DNA"/>
</dbReference>
<protein>
    <recommendedName>
        <fullName evidence="5">Mur ligase N-terminal catalytic domain-containing protein</fullName>
    </recommendedName>
</protein>
<evidence type="ECO:0000313" key="3">
    <source>
        <dbReference type="EMBL" id="ONK78340.1"/>
    </source>
</evidence>
<keyword evidence="4" id="KW-1185">Reference proteome</keyword>
<dbReference type="Pfam" id="PF01225">
    <property type="entry name" value="Mur_ligase"/>
    <property type="match status" value="1"/>
</dbReference>
<gene>
    <name evidence="3" type="ORF">A4U43_C02F17520</name>
</gene>
<feature type="domain" description="Mur ligase central" evidence="2">
    <location>
        <begin position="181"/>
        <end position="290"/>
    </location>
</feature>
<dbReference type="GO" id="GO:0016881">
    <property type="term" value="F:acid-amino acid ligase activity"/>
    <property type="evidence" value="ECO:0007669"/>
    <property type="project" value="InterPro"/>
</dbReference>
<evidence type="ECO:0000259" key="1">
    <source>
        <dbReference type="Pfam" id="PF01225"/>
    </source>
</evidence>
<dbReference type="InterPro" id="IPR000713">
    <property type="entry name" value="Mur_ligase_N"/>
</dbReference>
<evidence type="ECO:0000313" key="4">
    <source>
        <dbReference type="Proteomes" id="UP000243459"/>
    </source>
</evidence>
<dbReference type="AlphaFoldDB" id="A0A5P1FNX7"/>
<accession>A0A5P1FNX7</accession>
<dbReference type="Gene3D" id="3.40.1190.10">
    <property type="entry name" value="Mur-like, catalytic domain"/>
    <property type="match status" value="1"/>
</dbReference>
<dbReference type="PANTHER" id="PTHR43445">
    <property type="entry name" value="UDP-N-ACETYLMURAMATE--L-ALANINE LIGASE-RELATED"/>
    <property type="match status" value="1"/>
</dbReference>
<dbReference type="Gene3D" id="3.40.50.720">
    <property type="entry name" value="NAD(P)-binding Rossmann-like Domain"/>
    <property type="match status" value="1"/>
</dbReference>
<dbReference type="Gramene" id="ONK78340">
    <property type="protein sequence ID" value="ONK78340"/>
    <property type="gene ID" value="A4U43_C02F17520"/>
</dbReference>
<proteinExistence type="predicted"/>
<evidence type="ECO:0008006" key="5">
    <source>
        <dbReference type="Google" id="ProtNLM"/>
    </source>
</evidence>
<organism evidence="3 4">
    <name type="scientific">Asparagus officinalis</name>
    <name type="common">Garden asparagus</name>
    <dbReference type="NCBI Taxonomy" id="4686"/>
    <lineage>
        <taxon>Eukaryota</taxon>
        <taxon>Viridiplantae</taxon>
        <taxon>Streptophyta</taxon>
        <taxon>Embryophyta</taxon>
        <taxon>Tracheophyta</taxon>
        <taxon>Spermatophyta</taxon>
        <taxon>Magnoliopsida</taxon>
        <taxon>Liliopsida</taxon>
        <taxon>Asparagales</taxon>
        <taxon>Asparagaceae</taxon>
        <taxon>Asparagoideae</taxon>
        <taxon>Asparagus</taxon>
    </lineage>
</organism>
<dbReference type="InterPro" id="IPR013221">
    <property type="entry name" value="Mur_ligase_cen"/>
</dbReference>
<reference evidence="4" key="1">
    <citation type="journal article" date="2017" name="Nat. Commun.">
        <title>The asparagus genome sheds light on the origin and evolution of a young Y chromosome.</title>
        <authorList>
            <person name="Harkess A."/>
            <person name="Zhou J."/>
            <person name="Xu C."/>
            <person name="Bowers J.E."/>
            <person name="Van der Hulst R."/>
            <person name="Ayyampalayam S."/>
            <person name="Mercati F."/>
            <person name="Riccardi P."/>
            <person name="McKain M.R."/>
            <person name="Kakrana A."/>
            <person name="Tang H."/>
            <person name="Ray J."/>
            <person name="Groenendijk J."/>
            <person name="Arikit S."/>
            <person name="Mathioni S.M."/>
            <person name="Nakano M."/>
            <person name="Shan H."/>
            <person name="Telgmann-Rauber A."/>
            <person name="Kanno A."/>
            <person name="Yue Z."/>
            <person name="Chen H."/>
            <person name="Li W."/>
            <person name="Chen Y."/>
            <person name="Xu X."/>
            <person name="Zhang Y."/>
            <person name="Luo S."/>
            <person name="Chen H."/>
            <person name="Gao J."/>
            <person name="Mao Z."/>
            <person name="Pires J.C."/>
            <person name="Luo M."/>
            <person name="Kudrna D."/>
            <person name="Wing R.A."/>
            <person name="Meyers B.C."/>
            <person name="Yi K."/>
            <person name="Kong H."/>
            <person name="Lavrijsen P."/>
            <person name="Sunseri F."/>
            <person name="Falavigna A."/>
            <person name="Ye Y."/>
            <person name="Leebens-Mack J.H."/>
            <person name="Chen G."/>
        </authorList>
    </citation>
    <scope>NUCLEOTIDE SEQUENCE [LARGE SCALE GENOMIC DNA]</scope>
    <source>
        <strain evidence="4">cv. DH0086</strain>
    </source>
</reference>
<dbReference type="InterPro" id="IPR036565">
    <property type="entry name" value="Mur-like_cat_sf"/>
</dbReference>
<feature type="domain" description="Mur ligase N-terminal catalytic" evidence="1">
    <location>
        <begin position="73"/>
        <end position="176"/>
    </location>
</feature>